<dbReference type="InterPro" id="IPR050535">
    <property type="entry name" value="DNA_Repair-Maintenance_Comp"/>
</dbReference>
<accession>A0ABX2JLG4</accession>
<evidence type="ECO:0000256" key="1">
    <source>
        <dbReference type="ARBA" id="ARBA00022801"/>
    </source>
</evidence>
<keyword evidence="3" id="KW-0540">Nuclease</keyword>
<dbReference type="SUPFAM" id="SSF56300">
    <property type="entry name" value="Metallo-dependent phosphatases"/>
    <property type="match status" value="1"/>
</dbReference>
<name>A0ABX2JLG4_9SPHN</name>
<feature type="domain" description="Calcineurin-like phosphoesterase" evidence="2">
    <location>
        <begin position="2"/>
        <end position="193"/>
    </location>
</feature>
<evidence type="ECO:0000313" key="3">
    <source>
        <dbReference type="EMBL" id="NTS66496.1"/>
    </source>
</evidence>
<gene>
    <name evidence="3" type="ORF">HRV97_15185</name>
</gene>
<organism evidence="3 4">
    <name type="scientific">Sphingomonas hominis</name>
    <dbReference type="NCBI Taxonomy" id="2741495"/>
    <lineage>
        <taxon>Bacteria</taxon>
        <taxon>Pseudomonadati</taxon>
        <taxon>Pseudomonadota</taxon>
        <taxon>Alphaproteobacteria</taxon>
        <taxon>Sphingomonadales</taxon>
        <taxon>Sphingomonadaceae</taxon>
        <taxon>Sphingomonas</taxon>
    </lineage>
</organism>
<comment type="caution">
    <text evidence="3">The sequence shown here is derived from an EMBL/GenBank/DDBJ whole genome shotgun (WGS) entry which is preliminary data.</text>
</comment>
<keyword evidence="1" id="KW-0378">Hydrolase</keyword>
<dbReference type="Proteomes" id="UP000621447">
    <property type="component" value="Unassembled WGS sequence"/>
</dbReference>
<sequence>MHAADIHLDSPLHGLSRYEGLPADEIRSATRSAFDNMVQRALDEALDFVVIAGDLFDGDWKDMGTGLYFARAMGRLNQAGIPAFVLAGNHDAASVVSRTVPWPPNVRLFGTKRPETHRLPGLSVAVHGQSFATAAVTDNLALGYPPADPHSFNIGMLHTALAGRRGHENYAPCSLEDLQARGYQYWALGHVHEFEVVCEEPHVVFPGNVQGRTIRETGPKGAVIVTVEDREVAGLERVELDVVRWARVEVDCGDATADAVADLVRAELHRAHGANAAGLPLVARVTLVGETADAGALHDRAGPLRDEVRALAAGISPDLFIEKVKVAVSHAASPGEAMVDGLDPLIDEASADPGLAAALAQDLERFMLAAGTTLGETEDGELRQRAIAGDWPAVLRTASIALRSRLTGKA</sequence>
<dbReference type="CDD" id="cd00840">
    <property type="entry name" value="MPP_Mre11_N"/>
    <property type="match status" value="1"/>
</dbReference>
<dbReference type="Gene3D" id="3.60.21.10">
    <property type="match status" value="1"/>
</dbReference>
<dbReference type="PANTHER" id="PTHR30337:SF7">
    <property type="entry name" value="PHOSPHOESTERASE"/>
    <property type="match status" value="1"/>
</dbReference>
<protein>
    <submittedName>
        <fullName evidence="3">DNA repair exonuclease</fullName>
    </submittedName>
</protein>
<dbReference type="Pfam" id="PF00149">
    <property type="entry name" value="Metallophos"/>
    <property type="match status" value="1"/>
</dbReference>
<dbReference type="InterPro" id="IPR029052">
    <property type="entry name" value="Metallo-depent_PP-like"/>
</dbReference>
<dbReference type="InterPro" id="IPR041796">
    <property type="entry name" value="Mre11_N"/>
</dbReference>
<dbReference type="GO" id="GO:0004527">
    <property type="term" value="F:exonuclease activity"/>
    <property type="evidence" value="ECO:0007669"/>
    <property type="project" value="UniProtKB-KW"/>
</dbReference>
<dbReference type="PANTHER" id="PTHR30337">
    <property type="entry name" value="COMPONENT OF ATP-DEPENDENT DSDNA EXONUCLEASE"/>
    <property type="match status" value="1"/>
</dbReference>
<evidence type="ECO:0000313" key="4">
    <source>
        <dbReference type="Proteomes" id="UP000621447"/>
    </source>
</evidence>
<dbReference type="InterPro" id="IPR004843">
    <property type="entry name" value="Calcineurin-like_PHP"/>
</dbReference>
<evidence type="ECO:0000259" key="2">
    <source>
        <dbReference type="Pfam" id="PF00149"/>
    </source>
</evidence>
<dbReference type="EMBL" id="JABULH010000008">
    <property type="protein sequence ID" value="NTS66496.1"/>
    <property type="molecule type" value="Genomic_DNA"/>
</dbReference>
<reference evidence="3 4" key="1">
    <citation type="submission" date="2020-06" db="EMBL/GenBank/DDBJ databases">
        <title>Sphingomonas hominis sp. nov., a member of the Sphingomonas, isolated from the hair of a 22-year-old girl.</title>
        <authorList>
            <person name="Zhang D.-F."/>
            <person name="Cui X.-W."/>
        </authorList>
    </citation>
    <scope>NUCLEOTIDE SEQUENCE [LARGE SCALE GENOMIC DNA]</scope>
    <source>
        <strain evidence="3 4">HHU CXW</strain>
    </source>
</reference>
<keyword evidence="3" id="KW-0269">Exonuclease</keyword>
<keyword evidence="4" id="KW-1185">Reference proteome</keyword>
<proteinExistence type="predicted"/>